<feature type="chain" id="PRO_5031164220" description="glycerophosphodiester phosphodiesterase" evidence="7">
    <location>
        <begin position="26"/>
        <end position="368"/>
    </location>
</feature>
<dbReference type="EMBL" id="JACJII010000001">
    <property type="protein sequence ID" value="MBA9002390.1"/>
    <property type="molecule type" value="Genomic_DNA"/>
</dbReference>
<dbReference type="InterPro" id="IPR017946">
    <property type="entry name" value="PLC-like_Pdiesterase_TIM-brl"/>
</dbReference>
<accession>A0A7W3MUZ7</accession>
<dbReference type="PROSITE" id="PS51704">
    <property type="entry name" value="GP_PDE"/>
    <property type="match status" value="1"/>
</dbReference>
<evidence type="ECO:0000256" key="1">
    <source>
        <dbReference type="ARBA" id="ARBA00007277"/>
    </source>
</evidence>
<dbReference type="GO" id="GO:0006071">
    <property type="term" value="P:glycerol metabolic process"/>
    <property type="evidence" value="ECO:0007669"/>
    <property type="project" value="UniProtKB-KW"/>
</dbReference>
<evidence type="ECO:0000313" key="10">
    <source>
        <dbReference type="Proteomes" id="UP000539313"/>
    </source>
</evidence>
<gene>
    <name evidence="9" type="ORF">HNR21_001272</name>
</gene>
<sequence length="368" mass="39843">MSRMTRVLAGGLAAAAVAGVCTAVAGGGSPAAADRASEPVVIGHRGASGLRPEHTLAAYRMAISQGADYIEPDIVATKDRRLVARHDNWLADSTDVEQHPEFADRRKTKTVDGVTRTDWFTEDFTLAELRTLRTEERIPATRPDNVVFNGLEPIPTLEEVLELARQHGVGVYPETKHPTYFDELGLSMEEPLVATLRRYGFDGPGDGVYIQSFETANLRDLARMTKVPLVQLINGSGAPYDFVESGDGRTYADLVKPEGLKWIASYAAGIGPATNLLIPVDSTGRLGRPTTLVRDAHRRGLTVHTWTIRNENEFLPADHRQGNATAPGYRSATGDVGGWVTRLYRLGVDGVFCDDPSACVGARTAAYG</sequence>
<evidence type="ECO:0000313" key="9">
    <source>
        <dbReference type="EMBL" id="MBA9002390.1"/>
    </source>
</evidence>
<dbReference type="GO" id="GO:0008889">
    <property type="term" value="F:glycerophosphodiester phosphodiesterase activity"/>
    <property type="evidence" value="ECO:0007669"/>
    <property type="project" value="UniProtKB-EC"/>
</dbReference>
<name>A0A7W3MUZ7_9ACTN</name>
<evidence type="ECO:0000256" key="7">
    <source>
        <dbReference type="SAM" id="SignalP"/>
    </source>
</evidence>
<evidence type="ECO:0000256" key="6">
    <source>
        <dbReference type="ARBA" id="ARBA00047512"/>
    </source>
</evidence>
<evidence type="ECO:0000256" key="3">
    <source>
        <dbReference type="ARBA" id="ARBA00022729"/>
    </source>
</evidence>
<evidence type="ECO:0000259" key="8">
    <source>
        <dbReference type="PROSITE" id="PS51704"/>
    </source>
</evidence>
<proteinExistence type="inferred from homology"/>
<dbReference type="EC" id="3.1.4.46" evidence="2"/>
<dbReference type="InterPro" id="IPR030395">
    <property type="entry name" value="GP_PDE_dom"/>
</dbReference>
<comment type="catalytic activity">
    <reaction evidence="6">
        <text>a sn-glycero-3-phosphodiester + H2O = an alcohol + sn-glycerol 3-phosphate + H(+)</text>
        <dbReference type="Rhea" id="RHEA:12969"/>
        <dbReference type="ChEBI" id="CHEBI:15377"/>
        <dbReference type="ChEBI" id="CHEBI:15378"/>
        <dbReference type="ChEBI" id="CHEBI:30879"/>
        <dbReference type="ChEBI" id="CHEBI:57597"/>
        <dbReference type="ChEBI" id="CHEBI:83408"/>
        <dbReference type="EC" id="3.1.4.46"/>
    </reaction>
</comment>
<evidence type="ECO:0000256" key="5">
    <source>
        <dbReference type="ARBA" id="ARBA00022801"/>
    </source>
</evidence>
<keyword evidence="4" id="KW-0319">Glycerol metabolism</keyword>
<comment type="caution">
    <text evidence="9">The sequence shown here is derived from an EMBL/GenBank/DDBJ whole genome shotgun (WGS) entry which is preliminary data.</text>
</comment>
<evidence type="ECO:0000256" key="2">
    <source>
        <dbReference type="ARBA" id="ARBA00012247"/>
    </source>
</evidence>
<dbReference type="Pfam" id="PF03009">
    <property type="entry name" value="GDPD"/>
    <property type="match status" value="1"/>
</dbReference>
<dbReference type="Gene3D" id="3.20.20.190">
    <property type="entry name" value="Phosphatidylinositol (PI) phosphodiesterase"/>
    <property type="match status" value="1"/>
</dbReference>
<dbReference type="CDD" id="cd08602">
    <property type="entry name" value="GDPD_ScGlpQ1_like"/>
    <property type="match status" value="1"/>
</dbReference>
<dbReference type="GO" id="GO:0006629">
    <property type="term" value="P:lipid metabolic process"/>
    <property type="evidence" value="ECO:0007669"/>
    <property type="project" value="InterPro"/>
</dbReference>
<dbReference type="RefSeq" id="WP_182704436.1">
    <property type="nucleotide sequence ID" value="NZ_JACJII010000001.1"/>
</dbReference>
<organism evidence="9 10">
    <name type="scientific">Thermomonospora cellulosilytica</name>
    <dbReference type="NCBI Taxonomy" id="1411118"/>
    <lineage>
        <taxon>Bacteria</taxon>
        <taxon>Bacillati</taxon>
        <taxon>Actinomycetota</taxon>
        <taxon>Actinomycetes</taxon>
        <taxon>Streptosporangiales</taxon>
        <taxon>Thermomonosporaceae</taxon>
        <taxon>Thermomonospora</taxon>
    </lineage>
</organism>
<reference evidence="9 10" key="1">
    <citation type="submission" date="2020-08" db="EMBL/GenBank/DDBJ databases">
        <title>Sequencing the genomes of 1000 actinobacteria strains.</title>
        <authorList>
            <person name="Klenk H.-P."/>
        </authorList>
    </citation>
    <scope>NUCLEOTIDE SEQUENCE [LARGE SCALE GENOMIC DNA]</scope>
    <source>
        <strain evidence="9 10">DSM 45823</strain>
    </source>
</reference>
<evidence type="ECO:0000256" key="4">
    <source>
        <dbReference type="ARBA" id="ARBA00022798"/>
    </source>
</evidence>
<dbReference type="PANTHER" id="PTHR43620">
    <property type="entry name" value="GLYCEROPHOSPHORYL DIESTER PHOSPHODIESTERASE"/>
    <property type="match status" value="1"/>
</dbReference>
<dbReference type="Proteomes" id="UP000539313">
    <property type="component" value="Unassembled WGS sequence"/>
</dbReference>
<dbReference type="AlphaFoldDB" id="A0A7W3MUZ7"/>
<keyword evidence="5 9" id="KW-0378">Hydrolase</keyword>
<keyword evidence="10" id="KW-1185">Reference proteome</keyword>
<dbReference type="GO" id="GO:0042597">
    <property type="term" value="C:periplasmic space"/>
    <property type="evidence" value="ECO:0007669"/>
    <property type="project" value="TreeGrafter"/>
</dbReference>
<dbReference type="PANTHER" id="PTHR43620:SF7">
    <property type="entry name" value="GLYCEROPHOSPHODIESTER PHOSPHODIESTERASE GDPD5-RELATED"/>
    <property type="match status" value="1"/>
</dbReference>
<feature type="domain" description="GP-PDE" evidence="8">
    <location>
        <begin position="39"/>
        <end position="344"/>
    </location>
</feature>
<keyword evidence="3 7" id="KW-0732">Signal</keyword>
<dbReference type="SUPFAM" id="SSF51695">
    <property type="entry name" value="PLC-like phosphodiesterases"/>
    <property type="match status" value="1"/>
</dbReference>
<protein>
    <recommendedName>
        <fullName evidence="2">glycerophosphodiester phosphodiesterase</fullName>
        <ecNumber evidence="2">3.1.4.46</ecNumber>
    </recommendedName>
</protein>
<feature type="signal peptide" evidence="7">
    <location>
        <begin position="1"/>
        <end position="25"/>
    </location>
</feature>
<comment type="similarity">
    <text evidence="1">Belongs to the glycerophosphoryl diester phosphodiesterase family.</text>
</comment>